<name>A0A976R6S8_9VIRU</name>
<dbReference type="EMBL" id="OM869497">
    <property type="protein sequence ID" value="UPW40784.1"/>
    <property type="molecule type" value="Genomic_DNA"/>
</dbReference>
<sequence length="301" mass="33615">MLHSLFIMSIIGGIISGVGSLLGGIGSSAMNNKAVQDTNKANMEIAKYQAQWQQQENEKAYQRSLSMWNLQNEYNSPSQQMARIRAAGLNPNLVYGNGVAGNSSGSTPQYEPAKFNAPTMQAYRGWNLGISDAISQYLAYRTSKAQVDNMEAQNSLIRQQTATEATKQANIAASTSRSEFDLNMAKELKDVSVSSAIADMNQKQAGASQGWTKANREVIQYELDKALFDNKIKLSNQEYLKTLQSVRQLTQDNDINAFRYRMERLFGSSSDASKVVSELLKRMSMYLIRDRHELDTMFNPK</sequence>
<accession>A0A976R6S8</accession>
<keyword evidence="1" id="KW-1133">Transmembrane helix</keyword>
<evidence type="ECO:0000313" key="2">
    <source>
        <dbReference type="EMBL" id="UPW40784.1"/>
    </source>
</evidence>
<reference evidence="2" key="1">
    <citation type="submission" date="2022-02" db="EMBL/GenBank/DDBJ databases">
        <title>Towards deciphering the DNA virus diversity associated with rodent species in the families Cricetidae and Heteromyidae.</title>
        <authorList>
            <person name="Lund M."/>
            <person name="Larsen B.B."/>
            <person name="Gryseels S."/>
            <person name="Kraberger S."/>
            <person name="Rowsey D.M."/>
            <person name="Steger L."/>
            <person name="Yule K.M."/>
            <person name="Upham N.S."/>
            <person name="Worobey M."/>
            <person name="Van Doorslaer K."/>
            <person name="Varsani A."/>
        </authorList>
    </citation>
    <scope>NUCLEOTIDE SEQUENCE</scope>
    <source>
        <strain evidence="2">UA08Rod_6951</strain>
    </source>
</reference>
<proteinExistence type="predicted"/>
<organism evidence="2">
    <name type="scientific">Sigmofec virus UA08Rod_6951</name>
    <dbReference type="NCBI Taxonomy" id="2929242"/>
    <lineage>
        <taxon>Viruses</taxon>
        <taxon>Monodnaviria</taxon>
        <taxon>Sangervirae</taxon>
        <taxon>Phixviricota</taxon>
        <taxon>Malgrandaviricetes</taxon>
        <taxon>Petitvirales</taxon>
        <taxon>Microviridae</taxon>
    </lineage>
</organism>
<keyword evidence="1" id="KW-0472">Membrane</keyword>
<keyword evidence="1" id="KW-0812">Transmembrane</keyword>
<feature type="transmembrane region" description="Helical" evidence="1">
    <location>
        <begin position="6"/>
        <end position="25"/>
    </location>
</feature>
<evidence type="ECO:0000256" key="1">
    <source>
        <dbReference type="SAM" id="Phobius"/>
    </source>
</evidence>
<protein>
    <submittedName>
        <fullName evidence="2">DNA pilot protein</fullName>
    </submittedName>
</protein>